<dbReference type="GO" id="GO:0006935">
    <property type="term" value="P:chemotaxis"/>
    <property type="evidence" value="ECO:0007669"/>
    <property type="project" value="UniProtKB-KW"/>
</dbReference>
<evidence type="ECO:0000313" key="9">
    <source>
        <dbReference type="EMBL" id="QCL82550.1"/>
    </source>
</evidence>
<dbReference type="InterPro" id="IPR003660">
    <property type="entry name" value="HAMP_dom"/>
</dbReference>
<dbReference type="FunFam" id="1.10.287.950:FF:000001">
    <property type="entry name" value="Methyl-accepting chemotaxis sensory transducer"/>
    <property type="match status" value="1"/>
</dbReference>
<dbReference type="Proteomes" id="UP000298579">
    <property type="component" value="Plasmid pAtCFBP5877a"/>
</dbReference>
<keyword evidence="9" id="KW-0614">Plasmid</keyword>
<feature type="domain" description="Methyl-accepting transducer" evidence="7">
    <location>
        <begin position="486"/>
        <end position="715"/>
    </location>
</feature>
<gene>
    <name evidence="9" type="ORF">CFBP5877_25925</name>
</gene>
<protein>
    <submittedName>
        <fullName evidence="9">HAMP domain-containing protein</fullName>
    </submittedName>
</protein>
<keyword evidence="6" id="KW-1133">Transmembrane helix</keyword>
<evidence type="ECO:0000256" key="6">
    <source>
        <dbReference type="SAM" id="Phobius"/>
    </source>
</evidence>
<dbReference type="GO" id="GO:0007165">
    <property type="term" value="P:signal transduction"/>
    <property type="evidence" value="ECO:0007669"/>
    <property type="project" value="UniProtKB-KW"/>
</dbReference>
<geneLocation type="plasmid" evidence="10">
    <name>patcfbp5877a</name>
</geneLocation>
<name>A0AAE6EID9_AGRTU</name>
<keyword evidence="2" id="KW-0145">Chemotaxis</keyword>
<sequence length="794" mass="84373">MIFNIRNVLIGLFILVSVALAGLLGNSLLSSLERARVYTEVSNLISMDKYLFQVLVNVRGERGDSATALTLSPADGAGAWAAATGARGRVDAAMAQAIAKAGTLARPELRSALDRAQQIYSQFVSLRQRIDANIALPLAQREVGLDTSILSVGSEFLAALEAGSVAMERRVRSLDASQIALLEVRSFAWSARAFGGNATVILTGVVGAGRPLTEAELVKLSGLDASVAFAWKSVSDLVSHDDTPDVLKADFAVADNSYFKGQFAEQRVQLLADLAAGKPLNFTKDSWRTTVTAALGTIAAVASSTMDVLDRQAEVGRQGAVLEAMIYLAVFIITLAICVTGMAVIIFRVTRPISRLTSCMGELSSGNLAVTVPSAYRRDEIGEMARSVEVFREAGIRNKQLELDAATSREQAERDRVETQFRAEAEAEERLNQATGLLASGLRRLSSGDMVCEIKTPFDPQFESLRHDFNSSVLQLREALLRVGESVSTVNGGSQEVSTASDDLSRRTEQQAASLEETAAALEEITANVVSTSKRASEARDTVRHARNKADDSGKVVSDAVAAMERIERSSRQIGQIIGVIDEIAFQTNLLALNAGVEAARAGDAGKGFAVVAQEVRELAQRSANAAKEIKTLIGTSAVAVTEGVKLVADTGVGLGEIGQLVLSVSDHMEAIATAAQEQSAGLTQVNTAVNHMDQATQQNAAMVEEMNAAGAGLAQECLTLQSLLSEFQLGQTASVLHQIARRMEAVVSPMPSGAPPRPSVPVGLRPAVTTTSRMRVAPTHGNVAVEKNDWQEF</sequence>
<evidence type="ECO:0000313" key="10">
    <source>
        <dbReference type="Proteomes" id="UP000298579"/>
    </source>
</evidence>
<feature type="domain" description="HAMP" evidence="8">
    <location>
        <begin position="347"/>
        <end position="400"/>
    </location>
</feature>
<evidence type="ECO:0000259" key="8">
    <source>
        <dbReference type="PROSITE" id="PS50885"/>
    </source>
</evidence>
<feature type="transmembrane region" description="Helical" evidence="6">
    <location>
        <begin position="324"/>
        <end position="347"/>
    </location>
</feature>
<keyword evidence="4" id="KW-0807">Transducer</keyword>
<keyword evidence="6" id="KW-0472">Membrane</keyword>
<dbReference type="PROSITE" id="PS50885">
    <property type="entry name" value="HAMP"/>
    <property type="match status" value="2"/>
</dbReference>
<dbReference type="Gene3D" id="1.10.8.500">
    <property type="entry name" value="HAMP domain in histidine kinase"/>
    <property type="match status" value="1"/>
</dbReference>
<feature type="compositionally biased region" description="Polar residues" evidence="5">
    <location>
        <begin position="490"/>
        <end position="502"/>
    </location>
</feature>
<dbReference type="GO" id="GO:0016020">
    <property type="term" value="C:membrane"/>
    <property type="evidence" value="ECO:0007669"/>
    <property type="project" value="UniProtKB-SubCell"/>
</dbReference>
<proteinExistence type="inferred from homology"/>
<dbReference type="EMBL" id="CP039899">
    <property type="protein sequence ID" value="QCL82550.1"/>
    <property type="molecule type" value="Genomic_DNA"/>
</dbReference>
<dbReference type="PROSITE" id="PS50111">
    <property type="entry name" value="CHEMOTAXIS_TRANSDUC_2"/>
    <property type="match status" value="1"/>
</dbReference>
<dbReference type="PANTHER" id="PTHR43531">
    <property type="entry name" value="PROTEIN ICFG"/>
    <property type="match status" value="1"/>
</dbReference>
<dbReference type="AlphaFoldDB" id="A0AAE6EID9"/>
<reference evidence="9 10" key="1">
    <citation type="submission" date="2019-04" db="EMBL/GenBank/DDBJ databases">
        <title>Complete genome sequence of Agrobacterium tumefaciens CFBP5877.</title>
        <authorList>
            <person name="Huang Y.-Y."/>
            <person name="Chiang H.-Y."/>
            <person name="Chou L."/>
            <person name="Lai E.-M."/>
            <person name="Kuo C.-H."/>
        </authorList>
    </citation>
    <scope>NUCLEOTIDE SEQUENCE [LARGE SCALE GENOMIC DNA]</scope>
    <source>
        <strain evidence="9 10">CFBP5877</strain>
        <plasmid evidence="10">patcfbp5877a</plasmid>
    </source>
</reference>
<evidence type="ECO:0000256" key="4">
    <source>
        <dbReference type="PROSITE-ProRule" id="PRU00284"/>
    </source>
</evidence>
<evidence type="ECO:0000256" key="1">
    <source>
        <dbReference type="ARBA" id="ARBA00004370"/>
    </source>
</evidence>
<dbReference type="SMART" id="SM00283">
    <property type="entry name" value="MA"/>
    <property type="match status" value="1"/>
</dbReference>
<comment type="similarity">
    <text evidence="3">Belongs to the methyl-accepting chemotaxis (MCP) protein family.</text>
</comment>
<dbReference type="SUPFAM" id="SSF58104">
    <property type="entry name" value="Methyl-accepting chemotaxis protein (MCP) signaling domain"/>
    <property type="match status" value="1"/>
</dbReference>
<accession>A0AAE6EID9</accession>
<organism evidence="9 10">
    <name type="scientific">Agrobacterium tumefaciens</name>
    <dbReference type="NCBI Taxonomy" id="358"/>
    <lineage>
        <taxon>Bacteria</taxon>
        <taxon>Pseudomonadati</taxon>
        <taxon>Pseudomonadota</taxon>
        <taxon>Alphaproteobacteria</taxon>
        <taxon>Hyphomicrobiales</taxon>
        <taxon>Rhizobiaceae</taxon>
        <taxon>Rhizobium/Agrobacterium group</taxon>
        <taxon>Agrobacterium</taxon>
        <taxon>Agrobacterium tumefaciens complex</taxon>
    </lineage>
</organism>
<dbReference type="Gene3D" id="1.10.287.950">
    <property type="entry name" value="Methyl-accepting chemotaxis protein"/>
    <property type="match status" value="1"/>
</dbReference>
<dbReference type="Pfam" id="PF00015">
    <property type="entry name" value="MCPsignal"/>
    <property type="match status" value="1"/>
</dbReference>
<dbReference type="SUPFAM" id="SSF158472">
    <property type="entry name" value="HAMP domain-like"/>
    <property type="match status" value="1"/>
</dbReference>
<dbReference type="CDD" id="cd11386">
    <property type="entry name" value="MCP_signal"/>
    <property type="match status" value="1"/>
</dbReference>
<evidence type="ECO:0000256" key="2">
    <source>
        <dbReference type="ARBA" id="ARBA00022500"/>
    </source>
</evidence>
<comment type="subcellular location">
    <subcellularLocation>
        <location evidence="1">Membrane</location>
    </subcellularLocation>
</comment>
<dbReference type="PANTHER" id="PTHR43531:SF11">
    <property type="entry name" value="METHYL-ACCEPTING CHEMOTAXIS PROTEIN 3"/>
    <property type="match status" value="1"/>
</dbReference>
<dbReference type="InterPro" id="IPR004089">
    <property type="entry name" value="MCPsignal_dom"/>
</dbReference>
<feature type="region of interest" description="Disordered" evidence="5">
    <location>
        <begin position="490"/>
        <end position="511"/>
    </location>
</feature>
<evidence type="ECO:0000256" key="5">
    <source>
        <dbReference type="SAM" id="MobiDB-lite"/>
    </source>
</evidence>
<dbReference type="InterPro" id="IPR051310">
    <property type="entry name" value="MCP_chemotaxis"/>
</dbReference>
<evidence type="ECO:0000259" key="7">
    <source>
        <dbReference type="PROSITE" id="PS50111"/>
    </source>
</evidence>
<evidence type="ECO:0000256" key="3">
    <source>
        <dbReference type="ARBA" id="ARBA00029447"/>
    </source>
</evidence>
<dbReference type="CDD" id="cd06225">
    <property type="entry name" value="HAMP"/>
    <property type="match status" value="1"/>
</dbReference>
<feature type="domain" description="HAMP" evidence="8">
    <location>
        <begin position="429"/>
        <end position="481"/>
    </location>
</feature>
<dbReference type="RefSeq" id="WP_080830575.1">
    <property type="nucleotide sequence ID" value="NZ_CP039890.1"/>
</dbReference>
<dbReference type="Pfam" id="PF00672">
    <property type="entry name" value="HAMP"/>
    <property type="match status" value="1"/>
</dbReference>
<keyword evidence="6" id="KW-0812">Transmembrane</keyword>
<dbReference type="SMART" id="SM00304">
    <property type="entry name" value="HAMP"/>
    <property type="match status" value="1"/>
</dbReference>